<keyword evidence="1" id="KW-0805">Transcription regulation</keyword>
<sequence length="186" mass="21129">MHFNGQRILPAIKKLKDFEKLLQSEMVYMVLLDVHIAQLESIMRYARKMKKRVILHADLIQGLRSDEYAAEFLCQSFKPDAIISTRSEMLKTAKKNRVLAIQRTFLLDTLAIETSYKLADKVQPDYIEVLPGIIPGFIRKFHQEICIPVIAGGLIHTKAEVDAALDAGAVAITSSRELLWTSRYAQ</sequence>
<dbReference type="Proteomes" id="UP000053750">
    <property type="component" value="Unassembled WGS sequence"/>
</dbReference>
<dbReference type="PANTHER" id="PTHR35787:SF1">
    <property type="entry name" value="GLYCEROL UPTAKE OPERON ANTITERMINATOR REGULATORY PROTEIN"/>
    <property type="match status" value="1"/>
</dbReference>
<accession>A0A9W5RZZ6</accession>
<proteinExistence type="predicted"/>
<dbReference type="PIRSF" id="PIRSF016897">
    <property type="entry name" value="GlpP"/>
    <property type="match status" value="1"/>
</dbReference>
<dbReference type="GO" id="GO:0001072">
    <property type="term" value="F:transcription antitermination factor activity, RNA binding"/>
    <property type="evidence" value="ECO:0007669"/>
    <property type="project" value="TreeGrafter"/>
</dbReference>
<dbReference type="AlphaFoldDB" id="A0A9W5RZZ6"/>
<comment type="caution">
    <text evidence="2">The sequence shown here is derived from an EMBL/GenBank/DDBJ whole genome shotgun (WGS) entry which is preliminary data.</text>
</comment>
<dbReference type="Gene3D" id="3.20.20.70">
    <property type="entry name" value="Aldolase class I"/>
    <property type="match status" value="1"/>
</dbReference>
<dbReference type="Pfam" id="PF04309">
    <property type="entry name" value="G3P_antiterm"/>
    <property type="match status" value="1"/>
</dbReference>
<reference evidence="2 3" key="1">
    <citation type="submission" date="2014-02" db="EMBL/GenBank/DDBJ databases">
        <title>Genome sequence of Paenibacillus darwinianus reveals adaptive mechanisms for survival in Antarctic soils.</title>
        <authorList>
            <person name="Dsouza M."/>
            <person name="Taylor M.W."/>
            <person name="Turner S.J."/>
            <person name="Aislabie J."/>
        </authorList>
    </citation>
    <scope>NUCLEOTIDE SEQUENCE [LARGE SCALE GENOMIC DNA]</scope>
    <source>
        <strain evidence="2 3">CE1</strain>
    </source>
</reference>
<dbReference type="InterPro" id="IPR006699">
    <property type="entry name" value="GlpP"/>
</dbReference>
<dbReference type="GO" id="GO:0045893">
    <property type="term" value="P:positive regulation of DNA-templated transcription"/>
    <property type="evidence" value="ECO:0007669"/>
    <property type="project" value="TreeGrafter"/>
</dbReference>
<protein>
    <recommendedName>
        <fullName evidence="1">Glycerol uptake operon antiterminator regulatory protein</fullName>
    </recommendedName>
</protein>
<dbReference type="SUPFAM" id="SSF110391">
    <property type="entry name" value="GlpP-like"/>
    <property type="match status" value="1"/>
</dbReference>
<dbReference type="RefSeq" id="WP_036716339.1">
    <property type="nucleotide sequence ID" value="NZ_KK082273.1"/>
</dbReference>
<dbReference type="InterPro" id="IPR013785">
    <property type="entry name" value="Aldolase_TIM"/>
</dbReference>
<evidence type="ECO:0000313" key="2">
    <source>
        <dbReference type="EMBL" id="EXX86581.1"/>
    </source>
</evidence>
<name>A0A9W5RZZ6_9BACL</name>
<gene>
    <name evidence="2" type="ORF">BG53_05910</name>
</gene>
<keyword evidence="1" id="KW-0694">RNA-binding</keyword>
<dbReference type="GO" id="GO:0003723">
    <property type="term" value="F:RNA binding"/>
    <property type="evidence" value="ECO:0007669"/>
    <property type="project" value="UniProtKB-KW"/>
</dbReference>
<dbReference type="OrthoDB" id="9799580at2"/>
<dbReference type="EMBL" id="JFHU01000185">
    <property type="protein sequence ID" value="EXX86581.1"/>
    <property type="molecule type" value="Genomic_DNA"/>
</dbReference>
<organism evidence="2 3">
    <name type="scientific">Paenibacillus darwinianus</name>
    <dbReference type="NCBI Taxonomy" id="1380763"/>
    <lineage>
        <taxon>Bacteria</taxon>
        <taxon>Bacillati</taxon>
        <taxon>Bacillota</taxon>
        <taxon>Bacilli</taxon>
        <taxon>Bacillales</taxon>
        <taxon>Paenibacillaceae</taxon>
        <taxon>Paenibacillus</taxon>
    </lineage>
</organism>
<keyword evidence="3" id="KW-1185">Reference proteome</keyword>
<dbReference type="PANTHER" id="PTHR35787">
    <property type="entry name" value="GLYCEROL UPTAKE OPERON ANTITERMINATOR REGULATORY PROTEIN"/>
    <property type="match status" value="1"/>
</dbReference>
<evidence type="ECO:0000256" key="1">
    <source>
        <dbReference type="PIRNR" id="PIRNR016897"/>
    </source>
</evidence>
<dbReference type="GO" id="GO:0006071">
    <property type="term" value="P:glycerol metabolic process"/>
    <property type="evidence" value="ECO:0007669"/>
    <property type="project" value="UniProtKB-UniRule"/>
</dbReference>
<keyword evidence="1" id="KW-0804">Transcription</keyword>
<keyword evidence="1" id="KW-0319">Glycerol metabolism</keyword>
<evidence type="ECO:0000313" key="3">
    <source>
        <dbReference type="Proteomes" id="UP000053750"/>
    </source>
</evidence>
<comment type="function">
    <text evidence="1">Regulates expression of the glpD operon. In the presence of glycerol 3-phosphate (G3P) causes antitermination of transcription of glpD at the inverted repeat of the leader region to enhance its transcription. Binds and stabilizes glpD leader mRNA.</text>
</comment>